<gene>
    <name evidence="2" type="ORF">CR103_18025</name>
</gene>
<dbReference type="PANTHER" id="PTHR16950:SF16">
    <property type="entry name" value="ZINC TRANSPORTER ZIP13"/>
    <property type="match status" value="1"/>
</dbReference>
<sequence>MAARMPGLSVGLLLGAALLYALPQAFESGADKRGLCATLLAGLLAFFLLEKWATLQCTRRAALATHHASDAILIGAAFSARPELGLLAALALGAHPTSRAAGEFVTLPYRSLAAAAGLACYLTLERPLAWMPHVLVLASAGFLYIALSELVPKIQQPASHRDTIVQLLLLGIGMTVVLYFAVPGTSR</sequence>
<keyword evidence="1" id="KW-0472">Membrane</keyword>
<dbReference type="PANTHER" id="PTHR16950">
    <property type="entry name" value="ZINC TRANSPORTER SLC39A7 HISTIDINE-RICH MEMBRANE PROTEIN KE4"/>
    <property type="match status" value="1"/>
</dbReference>
<dbReference type="RefSeq" id="WP_099917327.1">
    <property type="nucleotide sequence ID" value="NZ_BMHS01000020.1"/>
</dbReference>
<keyword evidence="1" id="KW-1133">Transmembrane helix</keyword>
<feature type="transmembrane region" description="Helical" evidence="1">
    <location>
        <begin position="163"/>
        <end position="182"/>
    </location>
</feature>
<feature type="transmembrane region" description="Helical" evidence="1">
    <location>
        <begin position="33"/>
        <end position="50"/>
    </location>
</feature>
<dbReference type="EMBL" id="PDOB01000036">
    <property type="protein sequence ID" value="PIL38439.1"/>
    <property type="molecule type" value="Genomic_DNA"/>
</dbReference>
<dbReference type="Proteomes" id="UP000228593">
    <property type="component" value="Unassembled WGS sequence"/>
</dbReference>
<keyword evidence="1" id="KW-0812">Transmembrane</keyword>
<feature type="transmembrane region" description="Helical" evidence="1">
    <location>
        <begin position="130"/>
        <end position="151"/>
    </location>
</feature>
<protein>
    <submittedName>
        <fullName evidence="2">ZIP family metal transporter</fullName>
    </submittedName>
</protein>
<reference evidence="2 3" key="1">
    <citation type="submission" date="2017-10" db="EMBL/GenBank/DDBJ databases">
        <title>Massilia psychrophilum sp. nov., a novel purple-pigmented bacterium isolated from Tianshan glacier, Xinjiang Municipality, China.</title>
        <authorList>
            <person name="Wang H."/>
        </authorList>
    </citation>
    <scope>NUCLEOTIDE SEQUENCE [LARGE SCALE GENOMIC DNA]</scope>
    <source>
        <strain evidence="2 3">JCM 30813</strain>
    </source>
</reference>
<proteinExistence type="predicted"/>
<evidence type="ECO:0000313" key="3">
    <source>
        <dbReference type="Proteomes" id="UP000228593"/>
    </source>
</evidence>
<evidence type="ECO:0000256" key="1">
    <source>
        <dbReference type="SAM" id="Phobius"/>
    </source>
</evidence>
<accession>A0A2G8SXC1</accession>
<comment type="caution">
    <text evidence="2">The sequence shown here is derived from an EMBL/GenBank/DDBJ whole genome shotgun (WGS) entry which is preliminary data.</text>
</comment>
<dbReference type="AlphaFoldDB" id="A0A2G8SXC1"/>
<evidence type="ECO:0000313" key="2">
    <source>
        <dbReference type="EMBL" id="PIL38439.1"/>
    </source>
</evidence>
<name>A0A2G8SXC1_9BURK</name>
<organism evidence="2 3">
    <name type="scientific">Massilia psychrophila</name>
    <dbReference type="NCBI Taxonomy" id="1603353"/>
    <lineage>
        <taxon>Bacteria</taxon>
        <taxon>Pseudomonadati</taxon>
        <taxon>Pseudomonadota</taxon>
        <taxon>Betaproteobacteria</taxon>
        <taxon>Burkholderiales</taxon>
        <taxon>Oxalobacteraceae</taxon>
        <taxon>Telluria group</taxon>
        <taxon>Massilia</taxon>
    </lineage>
</organism>
<keyword evidence="3" id="KW-1185">Reference proteome</keyword>